<dbReference type="AlphaFoldDB" id="A0A2D3LAF1"/>
<dbReference type="Proteomes" id="UP000229630">
    <property type="component" value="Chromosome 2"/>
</dbReference>
<protein>
    <submittedName>
        <fullName evidence="1">Uncharacterized protein</fullName>
    </submittedName>
</protein>
<proteinExistence type="predicted"/>
<gene>
    <name evidence="1" type="ORF">CTM62_12605</name>
</gene>
<evidence type="ECO:0000313" key="2">
    <source>
        <dbReference type="Proteomes" id="UP000229630"/>
    </source>
</evidence>
<accession>A0A2D3LAF1</accession>
<sequence length="178" mass="20526">MNAQSFSEEQLEGTWEFKDEGVEYNEYLGSIKKMKIGDHLRTGGASLTFLSGYIEYKWTDKMYEQAKALGEEDFEIENSDRILDYFITGNDRLHIIVQDDFTLHFKILELNGNTMKLQTKKGIMTFNKTASQVQSVKSEANKVEKARYNINGQRLANPEKGINIVKMTDNSSYKELVR</sequence>
<dbReference type="EMBL" id="CP024724">
    <property type="protein sequence ID" value="ATV27567.1"/>
    <property type="molecule type" value="Genomic_DNA"/>
</dbReference>
<name>A0A2D3LAF1_PREIN</name>
<evidence type="ECO:0000313" key="1">
    <source>
        <dbReference type="EMBL" id="ATV27567.1"/>
    </source>
</evidence>
<dbReference type="RefSeq" id="WP_100020206.1">
    <property type="nucleotide sequence ID" value="NZ_CP024724.1"/>
</dbReference>
<reference evidence="1 2" key="1">
    <citation type="submission" date="2017-11" db="EMBL/GenBank/DDBJ databases">
        <title>Genome sequencing of Prevotella intermedia KCOM 2837.</title>
        <authorList>
            <person name="Kook J.-K."/>
            <person name="Park S.-N."/>
            <person name="Lim Y.K."/>
        </authorList>
    </citation>
    <scope>NUCLEOTIDE SEQUENCE [LARGE SCALE GENOMIC DNA]</scope>
    <source>
        <strain evidence="1 2">KCOM 2837</strain>
    </source>
</reference>
<organism evidence="1 2">
    <name type="scientific">Prevotella intermedia</name>
    <dbReference type="NCBI Taxonomy" id="28131"/>
    <lineage>
        <taxon>Bacteria</taxon>
        <taxon>Pseudomonadati</taxon>
        <taxon>Bacteroidota</taxon>
        <taxon>Bacteroidia</taxon>
        <taxon>Bacteroidales</taxon>
        <taxon>Prevotellaceae</taxon>
        <taxon>Prevotella</taxon>
    </lineage>
</organism>